<reference evidence="1" key="2">
    <citation type="submission" date="2017-10" db="EMBL/GenBank/DDBJ databases">
        <title>Ladona fulva Genome sequencing and assembly.</title>
        <authorList>
            <person name="Murali S."/>
            <person name="Richards S."/>
            <person name="Bandaranaike D."/>
            <person name="Bellair M."/>
            <person name="Blankenburg K."/>
            <person name="Chao H."/>
            <person name="Dinh H."/>
            <person name="Doddapaneni H."/>
            <person name="Dugan-Rocha S."/>
            <person name="Elkadiri S."/>
            <person name="Gnanaolivu R."/>
            <person name="Hernandez B."/>
            <person name="Skinner E."/>
            <person name="Javaid M."/>
            <person name="Lee S."/>
            <person name="Li M."/>
            <person name="Ming W."/>
            <person name="Munidasa M."/>
            <person name="Muniz J."/>
            <person name="Nguyen L."/>
            <person name="Hughes D."/>
            <person name="Osuji N."/>
            <person name="Pu L.-L."/>
            <person name="Puazo M."/>
            <person name="Qu C."/>
            <person name="Quiroz J."/>
            <person name="Raj R."/>
            <person name="Weissenberger G."/>
            <person name="Xin Y."/>
            <person name="Zou X."/>
            <person name="Han Y."/>
            <person name="Worley K."/>
            <person name="Muzny D."/>
            <person name="Gibbs R."/>
        </authorList>
    </citation>
    <scope>NUCLEOTIDE SEQUENCE</scope>
    <source>
        <strain evidence="1">Sampled in the wild</strain>
    </source>
</reference>
<sequence>MLCETGWSQKHKSIATFKEHYVEIGMALDTLSGGTDSNNATRKAAFQMHCAATKSEFIVSVCLIAKYSALLQPVKTPWKGCRVEAETIAEHLGTDFNMPRVINQQKHRANPPALTSREFWRRSQIIPYIDSLIMSLEQRFFEENLPAFSLFTLHPHAMLNMTYEDFF</sequence>
<dbReference type="AlphaFoldDB" id="A0A8K0KRV9"/>
<organism evidence="1 2">
    <name type="scientific">Ladona fulva</name>
    <name type="common">Scarce chaser dragonfly</name>
    <name type="synonym">Libellula fulva</name>
    <dbReference type="NCBI Taxonomy" id="123851"/>
    <lineage>
        <taxon>Eukaryota</taxon>
        <taxon>Metazoa</taxon>
        <taxon>Ecdysozoa</taxon>
        <taxon>Arthropoda</taxon>
        <taxon>Hexapoda</taxon>
        <taxon>Insecta</taxon>
        <taxon>Pterygota</taxon>
        <taxon>Palaeoptera</taxon>
        <taxon>Odonata</taxon>
        <taxon>Epiprocta</taxon>
        <taxon>Anisoptera</taxon>
        <taxon>Libelluloidea</taxon>
        <taxon>Libellulidae</taxon>
        <taxon>Ladona</taxon>
    </lineage>
</organism>
<proteinExistence type="predicted"/>
<accession>A0A8K0KRV9</accession>
<gene>
    <name evidence="1" type="ORF">J437_LFUL019042</name>
</gene>
<dbReference type="OrthoDB" id="10023262at2759"/>
<dbReference type="EMBL" id="KZ309601">
    <property type="protein sequence ID" value="KAG8239339.1"/>
    <property type="molecule type" value="Genomic_DNA"/>
</dbReference>
<protein>
    <submittedName>
        <fullName evidence="1">Uncharacterized protein</fullName>
    </submittedName>
</protein>
<name>A0A8K0KRV9_LADFU</name>
<dbReference type="Proteomes" id="UP000792457">
    <property type="component" value="Unassembled WGS sequence"/>
</dbReference>
<reference evidence="1" key="1">
    <citation type="submission" date="2013-04" db="EMBL/GenBank/DDBJ databases">
        <authorList>
            <person name="Qu J."/>
            <person name="Murali S.C."/>
            <person name="Bandaranaike D."/>
            <person name="Bellair M."/>
            <person name="Blankenburg K."/>
            <person name="Chao H."/>
            <person name="Dinh H."/>
            <person name="Doddapaneni H."/>
            <person name="Downs B."/>
            <person name="Dugan-Rocha S."/>
            <person name="Elkadiri S."/>
            <person name="Gnanaolivu R.D."/>
            <person name="Hernandez B."/>
            <person name="Javaid M."/>
            <person name="Jayaseelan J.C."/>
            <person name="Lee S."/>
            <person name="Li M."/>
            <person name="Ming W."/>
            <person name="Munidasa M."/>
            <person name="Muniz J."/>
            <person name="Nguyen L."/>
            <person name="Ongeri F."/>
            <person name="Osuji N."/>
            <person name="Pu L.-L."/>
            <person name="Puazo M."/>
            <person name="Qu C."/>
            <person name="Quiroz J."/>
            <person name="Raj R."/>
            <person name="Weissenberger G."/>
            <person name="Xin Y."/>
            <person name="Zou X."/>
            <person name="Han Y."/>
            <person name="Richards S."/>
            <person name="Worley K."/>
            <person name="Muzny D."/>
            <person name="Gibbs R."/>
        </authorList>
    </citation>
    <scope>NUCLEOTIDE SEQUENCE</scope>
    <source>
        <strain evidence="1">Sampled in the wild</strain>
    </source>
</reference>
<keyword evidence="2" id="KW-1185">Reference proteome</keyword>
<dbReference type="InterPro" id="IPR052958">
    <property type="entry name" value="IFN-induced_PKR_regulator"/>
</dbReference>
<comment type="caution">
    <text evidence="1">The sequence shown here is derived from an EMBL/GenBank/DDBJ whole genome shotgun (WGS) entry which is preliminary data.</text>
</comment>
<evidence type="ECO:0000313" key="1">
    <source>
        <dbReference type="EMBL" id="KAG8239339.1"/>
    </source>
</evidence>
<dbReference type="PANTHER" id="PTHR46289:SF14">
    <property type="entry name" value="DUF4371 DOMAIN-CONTAINING PROTEIN"/>
    <property type="match status" value="1"/>
</dbReference>
<evidence type="ECO:0000313" key="2">
    <source>
        <dbReference type="Proteomes" id="UP000792457"/>
    </source>
</evidence>
<dbReference type="PANTHER" id="PTHR46289">
    <property type="entry name" value="52 KDA REPRESSOR OF THE INHIBITOR OF THE PROTEIN KINASE-LIKE PROTEIN-RELATED"/>
    <property type="match status" value="1"/>
</dbReference>